<feature type="DNA-binding region" description="H-T-H motif" evidence="5">
    <location>
        <begin position="27"/>
        <end position="46"/>
    </location>
</feature>
<keyword evidence="4" id="KW-0804">Transcription</keyword>
<dbReference type="PROSITE" id="PS50977">
    <property type="entry name" value="HTH_TETR_2"/>
    <property type="match status" value="1"/>
</dbReference>
<dbReference type="Pfam" id="PF17932">
    <property type="entry name" value="TetR_C_24"/>
    <property type="match status" value="1"/>
</dbReference>
<dbReference type="InterPro" id="IPR036271">
    <property type="entry name" value="Tet_transcr_reg_TetR-rel_C_sf"/>
</dbReference>
<evidence type="ECO:0000256" key="2">
    <source>
        <dbReference type="ARBA" id="ARBA00023015"/>
    </source>
</evidence>
<accession>A0ABW2S009</accession>
<dbReference type="RefSeq" id="WP_378405755.1">
    <property type="nucleotide sequence ID" value="NZ_JBHTCS010000017.1"/>
</dbReference>
<dbReference type="PANTHER" id="PTHR30055">
    <property type="entry name" value="HTH-TYPE TRANSCRIPTIONAL REGULATOR RUTR"/>
    <property type="match status" value="1"/>
</dbReference>
<evidence type="ECO:0000313" key="7">
    <source>
        <dbReference type="EMBL" id="MFC7449074.1"/>
    </source>
</evidence>
<dbReference type="PRINTS" id="PR00455">
    <property type="entry name" value="HTHTETR"/>
</dbReference>
<dbReference type="SUPFAM" id="SSF46689">
    <property type="entry name" value="Homeodomain-like"/>
    <property type="match status" value="1"/>
</dbReference>
<evidence type="ECO:0000256" key="3">
    <source>
        <dbReference type="ARBA" id="ARBA00023125"/>
    </source>
</evidence>
<dbReference type="PANTHER" id="PTHR30055:SF175">
    <property type="entry name" value="HTH-TYPE TRANSCRIPTIONAL REPRESSOR KSTR2"/>
    <property type="match status" value="1"/>
</dbReference>
<dbReference type="InterPro" id="IPR041490">
    <property type="entry name" value="KstR2_TetR_C"/>
</dbReference>
<evidence type="ECO:0000313" key="8">
    <source>
        <dbReference type="Proteomes" id="UP001596484"/>
    </source>
</evidence>
<keyword evidence="3 5" id="KW-0238">DNA-binding</keyword>
<proteinExistence type="predicted"/>
<dbReference type="Gene3D" id="1.10.357.10">
    <property type="entry name" value="Tetracycline Repressor, domain 2"/>
    <property type="match status" value="1"/>
</dbReference>
<keyword evidence="2" id="KW-0805">Transcription regulation</keyword>
<evidence type="ECO:0000256" key="1">
    <source>
        <dbReference type="ARBA" id="ARBA00022491"/>
    </source>
</evidence>
<feature type="domain" description="HTH tetR-type" evidence="6">
    <location>
        <begin position="4"/>
        <end position="64"/>
    </location>
</feature>
<evidence type="ECO:0000256" key="5">
    <source>
        <dbReference type="PROSITE-ProRule" id="PRU00335"/>
    </source>
</evidence>
<organism evidence="7 8">
    <name type="scientific">Rhodococcus daqingensis</name>
    <dbReference type="NCBI Taxonomy" id="2479363"/>
    <lineage>
        <taxon>Bacteria</taxon>
        <taxon>Bacillati</taxon>
        <taxon>Actinomycetota</taxon>
        <taxon>Actinomycetes</taxon>
        <taxon>Mycobacteriales</taxon>
        <taxon>Nocardiaceae</taxon>
        <taxon>Rhodococcus</taxon>
    </lineage>
</organism>
<protein>
    <submittedName>
        <fullName evidence="7">TetR/AcrR family transcriptional regulator</fullName>
    </submittedName>
</protein>
<dbReference type="Pfam" id="PF00440">
    <property type="entry name" value="TetR_N"/>
    <property type="match status" value="1"/>
</dbReference>
<comment type="caution">
    <text evidence="7">The sequence shown here is derived from an EMBL/GenBank/DDBJ whole genome shotgun (WGS) entry which is preliminary data.</text>
</comment>
<dbReference type="EMBL" id="JBHTCS010000017">
    <property type="protein sequence ID" value="MFC7449074.1"/>
    <property type="molecule type" value="Genomic_DNA"/>
</dbReference>
<keyword evidence="1" id="KW-0678">Repressor</keyword>
<reference evidence="8" key="1">
    <citation type="journal article" date="2019" name="Int. J. Syst. Evol. Microbiol.">
        <title>The Global Catalogue of Microorganisms (GCM) 10K type strain sequencing project: providing services to taxonomists for standard genome sequencing and annotation.</title>
        <authorList>
            <consortium name="The Broad Institute Genomics Platform"/>
            <consortium name="The Broad Institute Genome Sequencing Center for Infectious Disease"/>
            <person name="Wu L."/>
            <person name="Ma J."/>
        </authorList>
    </citation>
    <scope>NUCLEOTIDE SEQUENCE [LARGE SCALE GENOMIC DNA]</scope>
    <source>
        <strain evidence="8">ICMP 19430</strain>
    </source>
</reference>
<evidence type="ECO:0000259" key="6">
    <source>
        <dbReference type="PROSITE" id="PS50977"/>
    </source>
</evidence>
<name>A0ABW2S009_9NOCA</name>
<dbReference type="InterPro" id="IPR009057">
    <property type="entry name" value="Homeodomain-like_sf"/>
</dbReference>
<dbReference type="Gene3D" id="1.10.10.60">
    <property type="entry name" value="Homeodomain-like"/>
    <property type="match status" value="1"/>
</dbReference>
<gene>
    <name evidence="7" type="ORF">ACFQS9_14350</name>
</gene>
<dbReference type="InterPro" id="IPR001647">
    <property type="entry name" value="HTH_TetR"/>
</dbReference>
<dbReference type="InterPro" id="IPR050109">
    <property type="entry name" value="HTH-type_TetR-like_transc_reg"/>
</dbReference>
<dbReference type="SUPFAM" id="SSF48498">
    <property type="entry name" value="Tetracyclin repressor-like, C-terminal domain"/>
    <property type="match status" value="1"/>
</dbReference>
<sequence length="194" mass="21959">MDPQERKRQILDCAAEVFAAKGVASTTVRQIADAVGVYSGTLYHYFPAKEAIVFEVIREYLLDLLVRFRAAVADDQDPISRLEVLVHTAIESAEAHPHATRIWQNELDYMQEQMREANLGPVAVELEAFWTDTISAGIATGAFRDDMDPHLFHMLLRNAVWMTSHWYHPSAERPAETMAREVVAVFVDGFRARA</sequence>
<keyword evidence="8" id="KW-1185">Reference proteome</keyword>
<dbReference type="Proteomes" id="UP001596484">
    <property type="component" value="Unassembled WGS sequence"/>
</dbReference>
<evidence type="ECO:0000256" key="4">
    <source>
        <dbReference type="ARBA" id="ARBA00023163"/>
    </source>
</evidence>